<dbReference type="Pfam" id="PF03188">
    <property type="entry name" value="Cytochrom_B561"/>
    <property type="match status" value="1"/>
</dbReference>
<dbReference type="SUPFAM" id="SSF49344">
    <property type="entry name" value="CBD9-like"/>
    <property type="match status" value="1"/>
</dbReference>
<feature type="region of interest" description="Disordered" evidence="7">
    <location>
        <begin position="383"/>
        <end position="461"/>
    </location>
</feature>
<evidence type="ECO:0000256" key="6">
    <source>
        <dbReference type="ARBA" id="ARBA00023136"/>
    </source>
</evidence>
<feature type="transmembrane region" description="Helical" evidence="8">
    <location>
        <begin position="322"/>
        <end position="341"/>
    </location>
</feature>
<evidence type="ECO:0000256" key="2">
    <source>
        <dbReference type="ARBA" id="ARBA00022448"/>
    </source>
</evidence>
<protein>
    <recommendedName>
        <fullName evidence="10">Cytochrome b561 domain-containing protein</fullName>
    </recommendedName>
</protein>
<evidence type="ECO:0000259" key="10">
    <source>
        <dbReference type="PROSITE" id="PS50939"/>
    </source>
</evidence>
<evidence type="ECO:0000256" key="3">
    <source>
        <dbReference type="ARBA" id="ARBA00022692"/>
    </source>
</evidence>
<dbReference type="GO" id="GO:0016020">
    <property type="term" value="C:membrane"/>
    <property type="evidence" value="ECO:0007669"/>
    <property type="project" value="UniProtKB-SubCell"/>
</dbReference>
<dbReference type="Proteomes" id="UP000253664">
    <property type="component" value="Unassembled WGS sequence"/>
</dbReference>
<accession>A0A367L3R3</accession>
<evidence type="ECO:0000256" key="4">
    <source>
        <dbReference type="ARBA" id="ARBA00022982"/>
    </source>
</evidence>
<feature type="transmembrane region" description="Helical" evidence="8">
    <location>
        <begin position="284"/>
        <end position="302"/>
    </location>
</feature>
<dbReference type="PANTHER" id="PTHR47797">
    <property type="entry name" value="DEHYDROGENASE, PUTATIVE (AFU_ORTHOLOGUE AFUA_8G05805)-RELATED"/>
    <property type="match status" value="1"/>
</dbReference>
<evidence type="ECO:0000256" key="5">
    <source>
        <dbReference type="ARBA" id="ARBA00022989"/>
    </source>
</evidence>
<evidence type="ECO:0000313" key="12">
    <source>
        <dbReference type="Proteomes" id="UP000253664"/>
    </source>
</evidence>
<feature type="chain" id="PRO_5016884475" description="Cytochrome b561 domain-containing protein" evidence="9">
    <location>
        <begin position="19"/>
        <end position="461"/>
    </location>
</feature>
<dbReference type="CDD" id="cd08760">
    <property type="entry name" value="Cyt_b561_FRRS1_like"/>
    <property type="match status" value="1"/>
</dbReference>
<dbReference type="SMART" id="SM00665">
    <property type="entry name" value="B561"/>
    <property type="match status" value="1"/>
</dbReference>
<feature type="transmembrane region" description="Helical" evidence="8">
    <location>
        <begin position="217"/>
        <end position="240"/>
    </location>
</feature>
<feature type="compositionally biased region" description="Polar residues" evidence="7">
    <location>
        <begin position="419"/>
        <end position="435"/>
    </location>
</feature>
<gene>
    <name evidence="11" type="ORF">L249_5108</name>
</gene>
<organism evidence="11 12">
    <name type="scientific">Ophiocordyceps polyrhachis-furcata BCC 54312</name>
    <dbReference type="NCBI Taxonomy" id="1330021"/>
    <lineage>
        <taxon>Eukaryota</taxon>
        <taxon>Fungi</taxon>
        <taxon>Dikarya</taxon>
        <taxon>Ascomycota</taxon>
        <taxon>Pezizomycotina</taxon>
        <taxon>Sordariomycetes</taxon>
        <taxon>Hypocreomycetidae</taxon>
        <taxon>Hypocreales</taxon>
        <taxon>Ophiocordycipitaceae</taxon>
        <taxon>Ophiocordyceps</taxon>
    </lineage>
</organism>
<evidence type="ECO:0000256" key="9">
    <source>
        <dbReference type="SAM" id="SignalP"/>
    </source>
</evidence>
<dbReference type="PROSITE" id="PS50939">
    <property type="entry name" value="CYTOCHROME_B561"/>
    <property type="match status" value="1"/>
</dbReference>
<dbReference type="CDD" id="cd09630">
    <property type="entry name" value="CDH_like_cytochrome"/>
    <property type="match status" value="1"/>
</dbReference>
<dbReference type="InterPro" id="IPR015920">
    <property type="entry name" value="Cellobiose_DH-like_cyt"/>
</dbReference>
<feature type="signal peptide" evidence="9">
    <location>
        <begin position="1"/>
        <end position="18"/>
    </location>
</feature>
<reference evidence="11 12" key="1">
    <citation type="journal article" date="2015" name="BMC Genomics">
        <title>Insights from the genome of Ophiocordyceps polyrhachis-furcata to pathogenicity and host specificity in insect fungi.</title>
        <authorList>
            <person name="Wichadakul D."/>
            <person name="Kobmoo N."/>
            <person name="Ingsriswang S."/>
            <person name="Tangphatsornruang S."/>
            <person name="Chantasingh D."/>
            <person name="Luangsa-ard J.J."/>
            <person name="Eurwilaichitr L."/>
        </authorList>
    </citation>
    <scope>NUCLEOTIDE SEQUENCE [LARGE SCALE GENOMIC DNA]</scope>
    <source>
        <strain evidence="11 12">BCC 54312</strain>
    </source>
</reference>
<dbReference type="EMBL" id="LKCN02000017">
    <property type="protein sequence ID" value="RCI09073.1"/>
    <property type="molecule type" value="Genomic_DNA"/>
</dbReference>
<dbReference type="PANTHER" id="PTHR47797:SF1">
    <property type="entry name" value="CYTOCHROME B561 DOMAIN-CONTAINING PROTEIN-RELATED"/>
    <property type="match status" value="1"/>
</dbReference>
<dbReference type="OrthoDB" id="19261at2759"/>
<proteinExistence type="predicted"/>
<keyword evidence="2" id="KW-0813">Transport</keyword>
<dbReference type="Gene3D" id="2.60.40.1210">
    <property type="entry name" value="Cellobiose dehydrogenase, cytochrome domain"/>
    <property type="match status" value="1"/>
</dbReference>
<evidence type="ECO:0000313" key="11">
    <source>
        <dbReference type="EMBL" id="RCI09073.1"/>
    </source>
</evidence>
<dbReference type="Gene3D" id="1.20.120.1770">
    <property type="match status" value="1"/>
</dbReference>
<evidence type="ECO:0000256" key="8">
    <source>
        <dbReference type="SAM" id="Phobius"/>
    </source>
</evidence>
<keyword evidence="5 8" id="KW-1133">Transmembrane helix</keyword>
<sequence length="461" mass="50455">MRFWHAALAAAAAAVAAARQSTFLSPSRDLAFALSVPETDNTDLYFSLRASVNHAWAAVGLGSDDMKGALFLVIYRNKNRDNVTLSPRLAYGNYEPEHYPDLQYEVLPGSGIFDDHMVLNARCIQHCRSWPAADSNSGYMDVSSPTEKAIYALGPRTGFGSDNPAADLQIHREFGVFTMDVKSTLGAADPPVLAADTAAEGTELDYRNTGTRDHRSGLHGTFMVISVVLLMPVGAALRRFGRWARFHIPCQLLAVAIMLGGVAAGVMASLRYQRSRYFRSTHQILGFVVVGFVLIQVAVGFFHRQKTMKTHAPSQYGKYHRFLGGIITVLGTLNAFFGFDFALDYKIGYILCALVILFVFVTLFLYLGRQGIREKYQRRAAASAGGNPLGSAPTGYQPQPWRDNEHDSSPTDAPPSYESHASQSIGLQPMSSPWRSSDVKDGGDDHHPALGGAQQQPREFA</sequence>
<keyword evidence="3 8" id="KW-0812">Transmembrane</keyword>
<keyword evidence="6 8" id="KW-0472">Membrane</keyword>
<comment type="subcellular location">
    <subcellularLocation>
        <location evidence="1">Membrane</location>
    </subcellularLocation>
</comment>
<keyword evidence="12" id="KW-1185">Reference proteome</keyword>
<dbReference type="STRING" id="1330021.A0A367L3R3"/>
<dbReference type="Pfam" id="PF16010">
    <property type="entry name" value="CDH-cyt"/>
    <property type="match status" value="1"/>
</dbReference>
<dbReference type="AlphaFoldDB" id="A0A367L3R3"/>
<dbReference type="InterPro" id="IPR006593">
    <property type="entry name" value="Cyt_b561/ferric_Rdtase_TM"/>
</dbReference>
<comment type="caution">
    <text evidence="11">The sequence shown here is derived from an EMBL/GenBank/DDBJ whole genome shotgun (WGS) entry which is preliminary data.</text>
</comment>
<feature type="compositionally biased region" description="Basic and acidic residues" evidence="7">
    <location>
        <begin position="437"/>
        <end position="448"/>
    </location>
</feature>
<name>A0A367L3R3_9HYPO</name>
<keyword evidence="9" id="KW-0732">Signal</keyword>
<feature type="domain" description="Cytochrome b561" evidence="10">
    <location>
        <begin position="181"/>
        <end position="376"/>
    </location>
</feature>
<evidence type="ECO:0000256" key="1">
    <source>
        <dbReference type="ARBA" id="ARBA00004370"/>
    </source>
</evidence>
<keyword evidence="4" id="KW-0249">Electron transport</keyword>
<feature type="transmembrane region" description="Helical" evidence="8">
    <location>
        <begin position="252"/>
        <end position="272"/>
    </location>
</feature>
<evidence type="ECO:0000256" key="7">
    <source>
        <dbReference type="SAM" id="MobiDB-lite"/>
    </source>
</evidence>
<feature type="transmembrane region" description="Helical" evidence="8">
    <location>
        <begin position="347"/>
        <end position="368"/>
    </location>
</feature>